<keyword evidence="14" id="KW-0966">Cell projection</keyword>
<dbReference type="PANTHER" id="PTHR30046">
    <property type="entry name" value="FLAGELLAR M-RING PROTEIN"/>
    <property type="match status" value="1"/>
</dbReference>
<dbReference type="InterPro" id="IPR043427">
    <property type="entry name" value="YscJ/FliF"/>
</dbReference>
<dbReference type="PRINTS" id="PR01009">
    <property type="entry name" value="FLGMRINGFLIF"/>
</dbReference>
<comment type="caution">
    <text evidence="14">The sequence shown here is derived from an EMBL/GenBank/DDBJ whole genome shotgun (WGS) entry which is preliminary data.</text>
</comment>
<evidence type="ECO:0000256" key="2">
    <source>
        <dbReference type="ARBA" id="ARBA00004651"/>
    </source>
</evidence>
<feature type="domain" description="Flagellar M-ring C-terminal" evidence="13">
    <location>
        <begin position="281"/>
        <end position="447"/>
    </location>
</feature>
<dbReference type="Pfam" id="PF08345">
    <property type="entry name" value="YscJ_FliF_C"/>
    <property type="match status" value="1"/>
</dbReference>
<keyword evidence="15" id="KW-1185">Reference proteome</keyword>
<dbReference type="InterPro" id="IPR000067">
    <property type="entry name" value="FlgMring_FliF"/>
</dbReference>
<name>M2U869_9SPHN</name>
<proteinExistence type="inferred from homology"/>
<evidence type="ECO:0000259" key="12">
    <source>
        <dbReference type="Pfam" id="PF01514"/>
    </source>
</evidence>
<dbReference type="EMBL" id="AMRV01000001">
    <property type="protein sequence ID" value="EMD84177.1"/>
    <property type="molecule type" value="Genomic_DNA"/>
</dbReference>
<feature type="compositionally biased region" description="Low complexity" evidence="10">
    <location>
        <begin position="504"/>
        <end position="515"/>
    </location>
</feature>
<comment type="similarity">
    <text evidence="3 9">Belongs to the FliF family.</text>
</comment>
<evidence type="ECO:0000313" key="15">
    <source>
        <dbReference type="Proteomes" id="UP000011717"/>
    </source>
</evidence>
<feature type="domain" description="Flagellar M-ring N-terminal" evidence="12">
    <location>
        <begin position="76"/>
        <end position="249"/>
    </location>
</feature>
<keyword evidence="14" id="KW-0969">Cilium</keyword>
<reference evidence="14 15" key="1">
    <citation type="journal article" date="2013" name="Genome Announc.">
        <title>Draft Genome Sequence of Strain JLT2015T, Belonging to the Family Sphingomonadaceae of the Alphaproteobacteria.</title>
        <authorList>
            <person name="Tang K."/>
            <person name="Liu K."/>
            <person name="Li S."/>
            <person name="Jiao N."/>
        </authorList>
    </citation>
    <scope>NUCLEOTIDE SEQUENCE [LARGE SCALE GENOMIC DNA]</scope>
    <source>
        <strain evidence="14 15">JLT2015</strain>
    </source>
</reference>
<keyword evidence="8 9" id="KW-0975">Bacterial flagellum</keyword>
<evidence type="ECO:0000313" key="14">
    <source>
        <dbReference type="EMBL" id="EMD84177.1"/>
    </source>
</evidence>
<evidence type="ECO:0000259" key="13">
    <source>
        <dbReference type="Pfam" id="PF08345"/>
    </source>
</evidence>
<evidence type="ECO:0000256" key="3">
    <source>
        <dbReference type="ARBA" id="ARBA00007971"/>
    </source>
</evidence>
<dbReference type="InterPro" id="IPR013556">
    <property type="entry name" value="Flag_M-ring_C"/>
</dbReference>
<dbReference type="GO" id="GO:0009431">
    <property type="term" value="C:bacterial-type flagellum basal body, MS ring"/>
    <property type="evidence" value="ECO:0007669"/>
    <property type="project" value="InterPro"/>
</dbReference>
<dbReference type="PIRSF" id="PIRSF004862">
    <property type="entry name" value="FliF"/>
    <property type="match status" value="1"/>
</dbReference>
<sequence>MADNDIIDGRAIVPQSGGAGAVAAQGSGMIGGGALSDPAQLWRNLTGSAAFKRWLPIGLAIVGAAAVLALALSFVEPSRAPLFPGVPEAETARMLETLQKQGFDARIEPDSGLLTVPAADKNRARIALASEGLPETGLSGYDVLNDMPFGTSRAVERARLQQTQETGLAASIEEVSGVESARVHIAAPEPSAFVRSRSTPTASVFVKLKGGRVLGDEQVTAIVHLVSSSVPGLAAEDVSVVDQRGNLLSKRLTGDLAASAEQLAYTTRLEDAWRERIAKILIPIVGADNFSAEVALDLDFNRSESTSETYDKDAVLRSEQRTVTQSGGGEQARGIPGTVSNTPPAAAQLTPADGEIPPEGEAAADAAAQAPALADESTVRNYEVGKQVSVTRDSVGEIRRASVAVALRENGQKLSDTQLKEIETLLNGALGIDKDRGDVLVVRGQSFAALDAMEEPPLWEQQWVQSWGTKGVVLLLGLAALFMVGRPLKKALAAGKSKDDEASTDAAQAAADSAAAESAADAQTSLAAPTQDQFNERLTLLRELIAADTGRASQAFGRMMTDEKRSAQNG</sequence>
<keyword evidence="6 11" id="KW-1133">Transmembrane helix</keyword>
<evidence type="ECO:0000256" key="10">
    <source>
        <dbReference type="SAM" id="MobiDB-lite"/>
    </source>
</evidence>
<feature type="region of interest" description="Disordered" evidence="10">
    <location>
        <begin position="319"/>
        <end position="376"/>
    </location>
</feature>
<dbReference type="Pfam" id="PF01514">
    <property type="entry name" value="YscJ_FliF"/>
    <property type="match status" value="1"/>
</dbReference>
<dbReference type="GO" id="GO:0071973">
    <property type="term" value="P:bacterial-type flagellum-dependent cell motility"/>
    <property type="evidence" value="ECO:0007669"/>
    <property type="project" value="InterPro"/>
</dbReference>
<dbReference type="PANTHER" id="PTHR30046:SF0">
    <property type="entry name" value="FLAGELLAR M-RING PROTEIN"/>
    <property type="match status" value="1"/>
</dbReference>
<keyword evidence="14" id="KW-0282">Flagellum</keyword>
<evidence type="ECO:0000256" key="8">
    <source>
        <dbReference type="ARBA" id="ARBA00023143"/>
    </source>
</evidence>
<comment type="function">
    <text evidence="9">The M ring may be actively involved in energy transduction.</text>
</comment>
<dbReference type="OrthoDB" id="9807026at2"/>
<gene>
    <name evidence="14" type="ORF">C725_0107</name>
</gene>
<organism evidence="14 15">
    <name type="scientific">Pacificimonas flava</name>
    <dbReference type="NCBI Taxonomy" id="1234595"/>
    <lineage>
        <taxon>Bacteria</taxon>
        <taxon>Pseudomonadati</taxon>
        <taxon>Pseudomonadota</taxon>
        <taxon>Alphaproteobacteria</taxon>
        <taxon>Sphingomonadales</taxon>
        <taxon>Sphingosinicellaceae</taxon>
        <taxon>Pacificimonas</taxon>
    </lineage>
</organism>
<keyword evidence="4" id="KW-1003">Cell membrane</keyword>
<accession>M2U869</accession>
<dbReference type="RefSeq" id="WP_008599483.1">
    <property type="nucleotide sequence ID" value="NZ_AMRV01000001.1"/>
</dbReference>
<evidence type="ECO:0000256" key="6">
    <source>
        <dbReference type="ARBA" id="ARBA00022989"/>
    </source>
</evidence>
<evidence type="ECO:0000256" key="9">
    <source>
        <dbReference type="PIRNR" id="PIRNR004862"/>
    </source>
</evidence>
<keyword evidence="5 11" id="KW-0812">Transmembrane</keyword>
<feature type="region of interest" description="Disordered" evidence="10">
    <location>
        <begin position="495"/>
        <end position="515"/>
    </location>
</feature>
<dbReference type="PATRIC" id="fig|1234595.3.peg.107"/>
<dbReference type="GO" id="GO:0005886">
    <property type="term" value="C:plasma membrane"/>
    <property type="evidence" value="ECO:0007669"/>
    <property type="project" value="UniProtKB-SubCell"/>
</dbReference>
<dbReference type="InterPro" id="IPR006182">
    <property type="entry name" value="FliF_N_dom"/>
</dbReference>
<dbReference type="Gene3D" id="3.30.300.30">
    <property type="match status" value="1"/>
</dbReference>
<evidence type="ECO:0000256" key="7">
    <source>
        <dbReference type="ARBA" id="ARBA00023136"/>
    </source>
</evidence>
<dbReference type="Proteomes" id="UP000011717">
    <property type="component" value="Unassembled WGS sequence"/>
</dbReference>
<dbReference type="NCBIfam" id="TIGR00206">
    <property type="entry name" value="fliF"/>
    <property type="match status" value="1"/>
</dbReference>
<evidence type="ECO:0000256" key="11">
    <source>
        <dbReference type="SAM" id="Phobius"/>
    </source>
</evidence>
<feature type="transmembrane region" description="Helical" evidence="11">
    <location>
        <begin position="54"/>
        <end position="75"/>
    </location>
</feature>
<dbReference type="AlphaFoldDB" id="M2U869"/>
<keyword evidence="7 11" id="KW-0472">Membrane</keyword>
<evidence type="ECO:0000256" key="1">
    <source>
        <dbReference type="ARBA" id="ARBA00004117"/>
    </source>
</evidence>
<comment type="subcellular location">
    <subcellularLocation>
        <location evidence="1 9">Bacterial flagellum basal body</location>
    </subcellularLocation>
    <subcellularLocation>
        <location evidence="2">Cell membrane</location>
        <topology evidence="2">Multi-pass membrane protein</topology>
    </subcellularLocation>
</comment>
<protein>
    <recommendedName>
        <fullName evidence="9">Flagellar M-ring protein</fullName>
    </recommendedName>
</protein>
<dbReference type="GO" id="GO:0003774">
    <property type="term" value="F:cytoskeletal motor activity"/>
    <property type="evidence" value="ECO:0007669"/>
    <property type="project" value="InterPro"/>
</dbReference>
<evidence type="ECO:0000256" key="4">
    <source>
        <dbReference type="ARBA" id="ARBA00022475"/>
    </source>
</evidence>
<feature type="compositionally biased region" description="Low complexity" evidence="10">
    <location>
        <begin position="351"/>
        <end position="376"/>
    </location>
</feature>
<dbReference type="InterPro" id="IPR045851">
    <property type="entry name" value="AMP-bd_C_sf"/>
</dbReference>
<evidence type="ECO:0000256" key="5">
    <source>
        <dbReference type="ARBA" id="ARBA00022692"/>
    </source>
</evidence>